<dbReference type="Pfam" id="PF02630">
    <property type="entry name" value="SCO1-SenC"/>
    <property type="match status" value="1"/>
</dbReference>
<dbReference type="JaponicusDB" id="SJAG_04553">
    <property type="gene designation" value="sco1"/>
</dbReference>
<sequence length="357" mass="38980">MSGTRFFHQILRSSHSSSLPGLSGVFHERAFTHPAAFRAVSVVSQVARVRLSLSRPFSSTAISCKKQNTGAGTGASARNGARNGAKARGYAKTSNADTNPKTSGKTNHAKATNTDPVSKDPELDPDDLDAEIGYAPAWKSVFSMRAGLIMLLAGVGLLYYYRREKRRLQQLPTPQRTSTVVTNTRSSLPIGGPFSLIDQHGARFSSDDLKGRYALVYFGFTRCPDVCPDELDKMTDAVDMINKVSGDVVTPVFITCDPLRDPPSEVAEYLQDFHPKMVGLTGSYDEVKAACKAYRVYFSTPRNVDPEKDDYLVDHSVFIYLLGPDGKFLDVFGRNSSAKEIAEKVCAMAKAANFAPK</sequence>
<dbReference type="PANTHER" id="PTHR12151:SF5">
    <property type="entry name" value="AT19154P"/>
    <property type="match status" value="1"/>
</dbReference>
<feature type="disulfide bond" description="Redox-active" evidence="3">
    <location>
        <begin position="223"/>
        <end position="227"/>
    </location>
</feature>
<evidence type="ECO:0000256" key="4">
    <source>
        <dbReference type="SAM" id="MobiDB-lite"/>
    </source>
</evidence>
<organism evidence="6 8">
    <name type="scientific">Schizosaccharomyces japonicus (strain yFS275 / FY16936)</name>
    <name type="common">Fission yeast</name>
    <dbReference type="NCBI Taxonomy" id="402676"/>
    <lineage>
        <taxon>Eukaryota</taxon>
        <taxon>Fungi</taxon>
        <taxon>Dikarya</taxon>
        <taxon>Ascomycota</taxon>
        <taxon>Taphrinomycotina</taxon>
        <taxon>Schizosaccharomycetes</taxon>
        <taxon>Schizosaccharomycetales</taxon>
        <taxon>Schizosaccharomycetaceae</taxon>
        <taxon>Schizosaccharomyces</taxon>
    </lineage>
</organism>
<dbReference type="CDD" id="cd02968">
    <property type="entry name" value="SCO"/>
    <property type="match status" value="1"/>
</dbReference>
<dbReference type="GO" id="GO:0005739">
    <property type="term" value="C:mitochondrion"/>
    <property type="evidence" value="ECO:0007669"/>
    <property type="project" value="GOC"/>
</dbReference>
<dbReference type="PANTHER" id="PTHR12151">
    <property type="entry name" value="ELECTRON TRANSPORT PROTIN SCO1/SENC FAMILY MEMBER"/>
    <property type="match status" value="1"/>
</dbReference>
<keyword evidence="5" id="KW-0812">Transmembrane</keyword>
<keyword evidence="5" id="KW-0472">Membrane</keyword>
<comment type="similarity">
    <text evidence="1">Belongs to the SCO1/2 family.</text>
</comment>
<dbReference type="SUPFAM" id="SSF52833">
    <property type="entry name" value="Thioredoxin-like"/>
    <property type="match status" value="1"/>
</dbReference>
<dbReference type="AlphaFoldDB" id="B6K749"/>
<dbReference type="FunFam" id="3.40.30.10:FF:000013">
    <property type="entry name" value="Blast:Protein SCO1 homolog, mitochondrial"/>
    <property type="match status" value="1"/>
</dbReference>
<dbReference type="STRING" id="402676.B6K749"/>
<name>B6K749_SCHJY</name>
<evidence type="ECO:0000256" key="5">
    <source>
        <dbReference type="SAM" id="Phobius"/>
    </source>
</evidence>
<dbReference type="OrthoDB" id="270009at2759"/>
<dbReference type="VEuPathDB" id="FungiDB:SJAG_04553"/>
<dbReference type="InterPro" id="IPR003782">
    <property type="entry name" value="SCO1/SenC"/>
</dbReference>
<dbReference type="GO" id="GO:0045454">
    <property type="term" value="P:cell redox homeostasis"/>
    <property type="evidence" value="ECO:0007669"/>
    <property type="project" value="UniProtKB-ARBA"/>
</dbReference>
<dbReference type="RefSeq" id="XP_002175646.1">
    <property type="nucleotide sequence ID" value="XM_002175610.2"/>
</dbReference>
<evidence type="ECO:0000313" key="8">
    <source>
        <dbReference type="Proteomes" id="UP000001744"/>
    </source>
</evidence>
<protein>
    <submittedName>
        <fullName evidence="6">Copper chaperone Sco1</fullName>
    </submittedName>
</protein>
<evidence type="ECO:0000256" key="1">
    <source>
        <dbReference type="ARBA" id="ARBA00010996"/>
    </source>
</evidence>
<feature type="region of interest" description="Disordered" evidence="4">
    <location>
        <begin position="64"/>
        <end position="125"/>
    </location>
</feature>
<feature type="compositionally biased region" description="Polar residues" evidence="4">
    <location>
        <begin position="92"/>
        <end position="116"/>
    </location>
</feature>
<dbReference type="GO" id="GO:0033617">
    <property type="term" value="P:mitochondrial respiratory chain complex IV assembly"/>
    <property type="evidence" value="ECO:0000318"/>
    <property type="project" value="GO_Central"/>
</dbReference>
<reference evidence="6 8" key="1">
    <citation type="journal article" date="2011" name="Science">
        <title>Comparative functional genomics of the fission yeasts.</title>
        <authorList>
            <person name="Rhind N."/>
            <person name="Chen Z."/>
            <person name="Yassour M."/>
            <person name="Thompson D.A."/>
            <person name="Haas B.J."/>
            <person name="Habib N."/>
            <person name="Wapinski I."/>
            <person name="Roy S."/>
            <person name="Lin M.F."/>
            <person name="Heiman D.I."/>
            <person name="Young S.K."/>
            <person name="Furuya K."/>
            <person name="Guo Y."/>
            <person name="Pidoux A."/>
            <person name="Chen H.M."/>
            <person name="Robbertse B."/>
            <person name="Goldberg J.M."/>
            <person name="Aoki K."/>
            <person name="Bayne E.H."/>
            <person name="Berlin A.M."/>
            <person name="Desjardins C.A."/>
            <person name="Dobbs E."/>
            <person name="Dukaj L."/>
            <person name="Fan L."/>
            <person name="FitzGerald M.G."/>
            <person name="French C."/>
            <person name="Gujja S."/>
            <person name="Hansen K."/>
            <person name="Keifenheim D."/>
            <person name="Levin J.Z."/>
            <person name="Mosher R.A."/>
            <person name="Mueller C.A."/>
            <person name="Pfiffner J."/>
            <person name="Priest M."/>
            <person name="Russ C."/>
            <person name="Smialowska A."/>
            <person name="Swoboda P."/>
            <person name="Sykes S.M."/>
            <person name="Vaughn M."/>
            <person name="Vengrova S."/>
            <person name="Yoder R."/>
            <person name="Zeng Q."/>
            <person name="Allshire R."/>
            <person name="Baulcombe D."/>
            <person name="Birren B.W."/>
            <person name="Brown W."/>
            <person name="Ekwall K."/>
            <person name="Kellis M."/>
            <person name="Leatherwood J."/>
            <person name="Levin H."/>
            <person name="Margalit H."/>
            <person name="Martienssen R."/>
            <person name="Nieduszynski C.A."/>
            <person name="Spatafora J.W."/>
            <person name="Friedman N."/>
            <person name="Dalgaard J.Z."/>
            <person name="Baumann P."/>
            <person name="Niki H."/>
            <person name="Regev A."/>
            <person name="Nusbaum C."/>
        </authorList>
    </citation>
    <scope>NUCLEOTIDE SEQUENCE [LARGE SCALE GENOMIC DNA]</scope>
    <source>
        <strain evidence="8">yFS275 / FY16936</strain>
    </source>
</reference>
<feature type="binding site" evidence="2">
    <location>
        <position position="223"/>
    </location>
    <ligand>
        <name>Cu cation</name>
        <dbReference type="ChEBI" id="CHEBI:23378"/>
    </ligand>
</feature>
<feature type="compositionally biased region" description="Low complexity" evidence="4">
    <location>
        <begin position="68"/>
        <end position="88"/>
    </location>
</feature>
<keyword evidence="3" id="KW-1015">Disulfide bond</keyword>
<accession>B6K749</accession>
<evidence type="ECO:0000256" key="2">
    <source>
        <dbReference type="PIRSR" id="PIRSR603782-1"/>
    </source>
</evidence>
<dbReference type="eggNOG" id="KOG2792">
    <property type="taxonomic scope" value="Eukaryota"/>
</dbReference>
<dbReference type="InterPro" id="IPR036249">
    <property type="entry name" value="Thioredoxin-like_sf"/>
</dbReference>
<feature type="binding site" evidence="2">
    <location>
        <position position="227"/>
    </location>
    <ligand>
        <name>Cu cation</name>
        <dbReference type="ChEBI" id="CHEBI:23378"/>
    </ligand>
</feature>
<evidence type="ECO:0000313" key="7">
    <source>
        <dbReference type="JaponicusDB" id="SJAG_04553"/>
    </source>
</evidence>
<feature type="binding site" evidence="2">
    <location>
        <position position="315"/>
    </location>
    <ligand>
        <name>Cu cation</name>
        <dbReference type="ChEBI" id="CHEBI:23378"/>
    </ligand>
</feature>
<keyword evidence="5" id="KW-1133">Transmembrane helix</keyword>
<dbReference type="GO" id="GO:0005507">
    <property type="term" value="F:copper ion binding"/>
    <property type="evidence" value="ECO:0007669"/>
    <property type="project" value="UniProtKB-ARBA"/>
</dbReference>
<dbReference type="Gene3D" id="3.40.30.10">
    <property type="entry name" value="Glutaredoxin"/>
    <property type="match status" value="1"/>
</dbReference>
<dbReference type="Proteomes" id="UP000001744">
    <property type="component" value="Unassembled WGS sequence"/>
</dbReference>
<evidence type="ECO:0000313" key="6">
    <source>
        <dbReference type="EMBL" id="EEB09353.1"/>
    </source>
</evidence>
<keyword evidence="2" id="KW-0479">Metal-binding</keyword>
<dbReference type="GeneID" id="7051909"/>
<gene>
    <name evidence="7" type="primary">sco1</name>
    <name evidence="6" type="ORF">SJAG_04553</name>
</gene>
<evidence type="ECO:0000256" key="3">
    <source>
        <dbReference type="PIRSR" id="PIRSR603782-2"/>
    </source>
</evidence>
<keyword evidence="2" id="KW-0186">Copper</keyword>
<proteinExistence type="inferred from homology"/>
<dbReference type="EMBL" id="KE651168">
    <property type="protein sequence ID" value="EEB09353.1"/>
    <property type="molecule type" value="Genomic_DNA"/>
</dbReference>
<dbReference type="HOGENOM" id="CLU_050131_0_3_1"/>
<feature type="transmembrane region" description="Helical" evidence="5">
    <location>
        <begin position="142"/>
        <end position="161"/>
    </location>
</feature>
<keyword evidence="8" id="KW-1185">Reference proteome</keyword>